<dbReference type="Gene3D" id="3.40.50.980">
    <property type="match status" value="2"/>
</dbReference>
<accession>A0A5B2WWN6</accession>
<feature type="compositionally biased region" description="Basic residues" evidence="4">
    <location>
        <begin position="27"/>
        <end position="49"/>
    </location>
</feature>
<keyword evidence="7" id="KW-1185">Reference proteome</keyword>
<evidence type="ECO:0000256" key="2">
    <source>
        <dbReference type="ARBA" id="ARBA00022450"/>
    </source>
</evidence>
<organism evidence="6 7">
    <name type="scientific">Solihabitans fulvus</name>
    <dbReference type="NCBI Taxonomy" id="1892852"/>
    <lineage>
        <taxon>Bacteria</taxon>
        <taxon>Bacillati</taxon>
        <taxon>Actinomycetota</taxon>
        <taxon>Actinomycetes</taxon>
        <taxon>Pseudonocardiales</taxon>
        <taxon>Pseudonocardiaceae</taxon>
        <taxon>Solihabitans</taxon>
    </lineage>
</organism>
<dbReference type="PANTHER" id="PTHR45527:SF1">
    <property type="entry name" value="FATTY ACID SYNTHASE"/>
    <property type="match status" value="1"/>
</dbReference>
<dbReference type="InterPro" id="IPR029058">
    <property type="entry name" value="AB_hydrolase_fold"/>
</dbReference>
<dbReference type="InterPro" id="IPR025110">
    <property type="entry name" value="AMP-bd_C"/>
</dbReference>
<dbReference type="GO" id="GO:0005737">
    <property type="term" value="C:cytoplasm"/>
    <property type="evidence" value="ECO:0007669"/>
    <property type="project" value="TreeGrafter"/>
</dbReference>
<dbReference type="SUPFAM" id="SSF47336">
    <property type="entry name" value="ACP-like"/>
    <property type="match status" value="1"/>
</dbReference>
<dbReference type="Gene3D" id="2.30.38.10">
    <property type="entry name" value="Luciferase, Domain 3"/>
    <property type="match status" value="1"/>
</dbReference>
<dbReference type="InterPro" id="IPR045851">
    <property type="entry name" value="AMP-bd_C_sf"/>
</dbReference>
<evidence type="ECO:0000256" key="4">
    <source>
        <dbReference type="SAM" id="MobiDB-lite"/>
    </source>
</evidence>
<dbReference type="InterPro" id="IPR006162">
    <property type="entry name" value="Ppantetheine_attach_site"/>
</dbReference>
<dbReference type="OrthoDB" id="2472181at2"/>
<dbReference type="Pfam" id="PF00668">
    <property type="entry name" value="Condensation"/>
    <property type="match status" value="1"/>
</dbReference>
<dbReference type="Gene3D" id="3.30.559.10">
    <property type="entry name" value="Chloramphenicol acetyltransferase-like domain"/>
    <property type="match status" value="1"/>
</dbReference>
<dbReference type="GO" id="GO:0003824">
    <property type="term" value="F:catalytic activity"/>
    <property type="evidence" value="ECO:0007669"/>
    <property type="project" value="InterPro"/>
</dbReference>
<dbReference type="InterPro" id="IPR000873">
    <property type="entry name" value="AMP-dep_synth/lig_dom"/>
</dbReference>
<dbReference type="Pfam" id="PF00975">
    <property type="entry name" value="Thioesterase"/>
    <property type="match status" value="1"/>
</dbReference>
<evidence type="ECO:0000256" key="3">
    <source>
        <dbReference type="ARBA" id="ARBA00022553"/>
    </source>
</evidence>
<proteinExistence type="predicted"/>
<dbReference type="InterPro" id="IPR010071">
    <property type="entry name" value="AA_adenyl_dom"/>
</dbReference>
<dbReference type="PANTHER" id="PTHR45527">
    <property type="entry name" value="NONRIBOSOMAL PEPTIDE SYNTHETASE"/>
    <property type="match status" value="1"/>
</dbReference>
<dbReference type="Gene3D" id="3.40.50.1820">
    <property type="entry name" value="alpha/beta hydrolase"/>
    <property type="match status" value="1"/>
</dbReference>
<dbReference type="SUPFAM" id="SSF52777">
    <property type="entry name" value="CoA-dependent acyltransferases"/>
    <property type="match status" value="2"/>
</dbReference>
<dbReference type="GO" id="GO:0031177">
    <property type="term" value="F:phosphopantetheine binding"/>
    <property type="evidence" value="ECO:0007669"/>
    <property type="project" value="InterPro"/>
</dbReference>
<name>A0A5B2WWN6_9PSEU</name>
<dbReference type="SMART" id="SM00823">
    <property type="entry name" value="PKS_PP"/>
    <property type="match status" value="1"/>
</dbReference>
<dbReference type="PROSITE" id="PS00012">
    <property type="entry name" value="PHOSPHOPANTETHEINE"/>
    <property type="match status" value="1"/>
</dbReference>
<evidence type="ECO:0000256" key="1">
    <source>
        <dbReference type="ARBA" id="ARBA00001957"/>
    </source>
</evidence>
<feature type="domain" description="Carrier" evidence="5">
    <location>
        <begin position="986"/>
        <end position="1061"/>
    </location>
</feature>
<dbReference type="PROSITE" id="PS50075">
    <property type="entry name" value="CARRIER"/>
    <property type="match status" value="1"/>
</dbReference>
<comment type="caution">
    <text evidence="6">The sequence shown here is derived from an EMBL/GenBank/DDBJ whole genome shotgun (WGS) entry which is preliminary data.</text>
</comment>
<evidence type="ECO:0000313" key="7">
    <source>
        <dbReference type="Proteomes" id="UP000323454"/>
    </source>
</evidence>
<dbReference type="Gene3D" id="3.30.559.30">
    <property type="entry name" value="Nonribosomal peptide synthetase, condensation domain"/>
    <property type="match status" value="1"/>
</dbReference>
<reference evidence="6 7" key="2">
    <citation type="submission" date="2019-09" db="EMBL/GenBank/DDBJ databases">
        <authorList>
            <person name="Jin C."/>
        </authorList>
    </citation>
    <scope>NUCLEOTIDE SEQUENCE [LARGE SCALE GENOMIC DNA]</scope>
    <source>
        <strain evidence="6 7">AN110305</strain>
    </source>
</reference>
<gene>
    <name evidence="6" type="ORF">F0L68_26810</name>
</gene>
<dbReference type="Pfam" id="PF13193">
    <property type="entry name" value="AMP-binding_C"/>
    <property type="match status" value="1"/>
</dbReference>
<dbReference type="SUPFAM" id="SSF53474">
    <property type="entry name" value="alpha/beta-Hydrolases"/>
    <property type="match status" value="1"/>
</dbReference>
<dbReference type="GO" id="GO:0008610">
    <property type="term" value="P:lipid biosynthetic process"/>
    <property type="evidence" value="ECO:0007669"/>
    <property type="project" value="UniProtKB-ARBA"/>
</dbReference>
<dbReference type="CDD" id="cd12117">
    <property type="entry name" value="A_NRPS_Srf_like"/>
    <property type="match status" value="1"/>
</dbReference>
<dbReference type="NCBIfam" id="TIGR01733">
    <property type="entry name" value="AA-adenyl-dom"/>
    <property type="match status" value="1"/>
</dbReference>
<keyword evidence="3" id="KW-0597">Phosphoprotein</keyword>
<dbReference type="InterPro" id="IPR009081">
    <property type="entry name" value="PP-bd_ACP"/>
</dbReference>
<dbReference type="Gene3D" id="3.30.300.30">
    <property type="match status" value="1"/>
</dbReference>
<dbReference type="PROSITE" id="PS00455">
    <property type="entry name" value="AMP_BINDING"/>
    <property type="match status" value="1"/>
</dbReference>
<keyword evidence="2" id="KW-0596">Phosphopantetheine</keyword>
<protein>
    <submittedName>
        <fullName evidence="6">Amino acid adenylation domain-containing protein</fullName>
    </submittedName>
</protein>
<dbReference type="InterPro" id="IPR023213">
    <property type="entry name" value="CAT-like_dom_sf"/>
</dbReference>
<dbReference type="InterPro" id="IPR020845">
    <property type="entry name" value="AMP-binding_CS"/>
</dbReference>
<dbReference type="GO" id="GO:0043041">
    <property type="term" value="P:amino acid activation for nonribosomal peptide biosynthetic process"/>
    <property type="evidence" value="ECO:0007669"/>
    <property type="project" value="TreeGrafter"/>
</dbReference>
<feature type="region of interest" description="Disordered" evidence="4">
    <location>
        <begin position="1"/>
        <end position="67"/>
    </location>
</feature>
<dbReference type="InterPro" id="IPR001031">
    <property type="entry name" value="Thioesterase"/>
</dbReference>
<dbReference type="InterPro" id="IPR020806">
    <property type="entry name" value="PKS_PP-bd"/>
</dbReference>
<dbReference type="EMBL" id="VUOB01000053">
    <property type="protein sequence ID" value="KAA2256061.1"/>
    <property type="molecule type" value="Genomic_DNA"/>
</dbReference>
<dbReference type="Proteomes" id="UP000323454">
    <property type="component" value="Unassembled WGS sequence"/>
</dbReference>
<feature type="compositionally biased region" description="Low complexity" evidence="4">
    <location>
        <begin position="7"/>
        <end position="26"/>
    </location>
</feature>
<reference evidence="6 7" key="1">
    <citation type="submission" date="2019-09" db="EMBL/GenBank/DDBJ databases">
        <title>Goodfellowia gen. nov., a new genus of the Pseudonocardineae related to Actinoalloteichus, containing Goodfellowia coeruleoviolacea gen. nov., comb. nov. gen. nov., comb. nov.</title>
        <authorList>
            <person name="Labeda D."/>
        </authorList>
    </citation>
    <scope>NUCLEOTIDE SEQUENCE [LARGE SCALE GENOMIC DNA]</scope>
    <source>
        <strain evidence="6 7">AN110305</strain>
    </source>
</reference>
<dbReference type="Pfam" id="PF00501">
    <property type="entry name" value="AMP-binding"/>
    <property type="match status" value="1"/>
</dbReference>
<dbReference type="Pfam" id="PF00550">
    <property type="entry name" value="PP-binding"/>
    <property type="match status" value="1"/>
</dbReference>
<sequence>MWRTRSRTAAAGTPRRTSRSSSCPRTNSHHWKAACERAHRRQAHHRQTHRVGLPTRRAVPGPTRITGRQPVNARIADVLPLSPAQEGLFFHALRHEDGPDPYLVQARFLVAHGVPIRDGVTALLARHQNLRACFRHERLDKPVQLVPLDVTVPWREVEGGDVPRLLAEDRALRFDLTRPPLVRGTLVRGDERDELLLTFHHILLDGWSLPVLERDLAALCAGDPLPPPVPYRQYLAWLHRQERGPAEAAWRDALAGLESPVLLGTSADPGDPADEPAVLDVELPAGLTAALGRRAAECGVTLNTLVQAAWALVLARTTGTSDVVLGAVVSGRPHDLPGVEQMVGLFINTLPVRVRLRATESVRDLVARIQDEQLRLAPHHHVRLAEVQRAAGVGELFDTVLAFENYPRTAAPTETGVRLVDAHDATHYPVTLAVVAGERMLLRLSCRRGIAPEVLAARTQRAFEELAGDPGRRVGTLDVLPRSERDALLAAGAGPAREATGAATVPARFAEWVAAAPDAPAVRAAEGQLSYAELAAESDAMAARLAAAGVRRGDTVAVVLPRSLSLVVAQLAVLKAGACYLPLDPAQPDDRLARLLESAGTRFAVADKGLRSPESVRVLGLTDDGDAPAAAPGPVGPDDAAYVMYTSGSTGEPKGVVAPHRAVVELAADSAFRGGAHQRVLFHSPHTFDAATYEVWVPLLNGGTVVVSRDDAVTPDVLKRVLPDEGITALWLTAELFRTIAELAPEVLGAVREVWTGGDVVSPEAIALVRAHCPETLVVNGYGPTETTVFATAGTEGIGRPLDNTAAHVLDPWLRPVPDGTVGELYVAGSGLALGYLRRPDLTAERFVADPHGLPGAVMYRTGDLVRRVPSGALDFVGRADDQVKVRGYRIEPGEIEAALAGCPGVVRAVVAARRSPAGGKTLAAYLVLADGAELDAVRAQAARALPRHLLPSTWTRVDTVPLTPHGKVDRAALPEPEQTSTAGRRPQLGREAALCALFAETLGLDTVAPDTDFFTLGGHSLLALRLASRVESALGVRVPVAALFESSTPAALAERLGGNGFQGDGLAPIITLRAGGDRTPLFCVHPGSGLGWSFAALLPHLAPGRPVHALQTPAAQGHRDLPDTLAELAAQHVARLRAVRPHGPYLLIGHSFGGLLAYEIATQLRAAGEEIGLLGVLDTMPKPQDVTERPLDPAEIAREAHAVFLRHAAPEAPIPSGQHARAETLALIRGGQGIYAAFDDTALDTLLDACGNHIRVGRAWRPAPFDGRLTLFSATRDTNPSEGTDAKVAAWRHVATDVDVHELDCGHRNVFDPGPAALIGAVLDTAVRGS</sequence>
<dbReference type="SUPFAM" id="SSF56801">
    <property type="entry name" value="Acetyl-CoA synthetase-like"/>
    <property type="match status" value="1"/>
</dbReference>
<comment type="cofactor">
    <cofactor evidence="1">
        <name>pantetheine 4'-phosphate</name>
        <dbReference type="ChEBI" id="CHEBI:47942"/>
    </cofactor>
</comment>
<dbReference type="InterPro" id="IPR001242">
    <property type="entry name" value="Condensation_dom"/>
</dbReference>
<dbReference type="GO" id="GO:0044550">
    <property type="term" value="P:secondary metabolite biosynthetic process"/>
    <property type="evidence" value="ECO:0007669"/>
    <property type="project" value="TreeGrafter"/>
</dbReference>
<dbReference type="CDD" id="cd19543">
    <property type="entry name" value="DCL_NRPS"/>
    <property type="match status" value="1"/>
</dbReference>
<dbReference type="InterPro" id="IPR036736">
    <property type="entry name" value="ACP-like_sf"/>
</dbReference>
<evidence type="ECO:0000259" key="5">
    <source>
        <dbReference type="PROSITE" id="PS50075"/>
    </source>
</evidence>
<evidence type="ECO:0000313" key="6">
    <source>
        <dbReference type="EMBL" id="KAA2256061.1"/>
    </source>
</evidence>